<comment type="subcellular location">
    <subcellularLocation>
        <location evidence="1 4">Cell outer membrane</location>
    </subcellularLocation>
</comment>
<reference evidence="9 10" key="1">
    <citation type="submission" date="2018-10" db="EMBL/GenBank/DDBJ databases">
        <title>Genomic Encyclopedia of Type Strains, Phase IV (KMG-IV): sequencing the most valuable type-strain genomes for metagenomic binning, comparative biology and taxonomic classification.</title>
        <authorList>
            <person name="Goeker M."/>
        </authorList>
    </citation>
    <scope>NUCLEOTIDE SEQUENCE [LARGE SCALE GENOMIC DNA]</scope>
    <source>
        <strain evidence="9 10">DSM 4734</strain>
    </source>
</reference>
<evidence type="ECO:0000313" key="9">
    <source>
        <dbReference type="EMBL" id="RKQ96164.1"/>
    </source>
</evidence>
<evidence type="ECO:0000313" key="10">
    <source>
        <dbReference type="Proteomes" id="UP000273675"/>
    </source>
</evidence>
<keyword evidence="9" id="KW-0675">Receptor</keyword>
<keyword evidence="6" id="KW-0732">Signal</keyword>
<dbReference type="Pfam" id="PF07715">
    <property type="entry name" value="Plug"/>
    <property type="match status" value="1"/>
</dbReference>
<evidence type="ECO:0000256" key="2">
    <source>
        <dbReference type="ARBA" id="ARBA00023136"/>
    </source>
</evidence>
<comment type="similarity">
    <text evidence="4">Belongs to the TonB-dependent receptor family.</text>
</comment>
<evidence type="ECO:0000256" key="4">
    <source>
        <dbReference type="RuleBase" id="RU003357"/>
    </source>
</evidence>
<evidence type="ECO:0000256" key="3">
    <source>
        <dbReference type="ARBA" id="ARBA00023237"/>
    </source>
</evidence>
<dbReference type="AlphaFoldDB" id="A0A495D353"/>
<organism evidence="9 10">
    <name type="scientific">Maricaulis maris</name>
    <dbReference type="NCBI Taxonomy" id="74318"/>
    <lineage>
        <taxon>Bacteria</taxon>
        <taxon>Pseudomonadati</taxon>
        <taxon>Pseudomonadota</taxon>
        <taxon>Alphaproteobacteria</taxon>
        <taxon>Maricaulales</taxon>
        <taxon>Maricaulaceae</taxon>
        <taxon>Maricaulis</taxon>
    </lineage>
</organism>
<dbReference type="InterPro" id="IPR037066">
    <property type="entry name" value="Plug_dom_sf"/>
</dbReference>
<dbReference type="PANTHER" id="PTHR40980:SF5">
    <property type="entry name" value="TONB-DEPENDENT RECEPTOR"/>
    <property type="match status" value="1"/>
</dbReference>
<feature type="domain" description="TonB-dependent receptor plug" evidence="8">
    <location>
        <begin position="55"/>
        <end position="148"/>
    </location>
</feature>
<sequence length="892" mass="98336">MVMKMKTTRFALSAALLASTTLVPVGALAQDNDEDVIEVRFQYIPDDRRVTSEVAASLSIDDFETTGDGDLAAALVRVTGLSTTGGRFVIVRGLNERYSNTLLNGSPMPSPEPFRRAAPLDLLPTNVLSNVLVQKTFSPEFPGEFGGGVIGIETATLPDDRFFSVSISASGDTVTTGNHGLTYGGSDTDWLGYDDGLRDMPAELAAIFDTTRVGNNLPADQQQAIGRSLVNSELWVVQEIDTDANGSISFEAGERFDFDNFSLGILASASYSNDWETREGQRGKGAIGAGDELIYENGPPSEDRTGLAPLGEGINNFYGTENRIEASGLLSVGVDFYNDHSISFMTMALRSTSKEARIEEQYNAGSAAVVRGDYTEWFERQVLFNQLRGEHLFESLGGLSLDWRLSDATATRDAPYQRFVNYQYEVVPQTYRYEGDINDNFTRFSEIEDNTQDAGFDLALPVSFGGLDAELKAGYSNTSRERDAYTRQFAFEQGSDGIPADLLFSRIDHIFAEQNIVDSRLRLVETGGLTFPEAYNGTLHVEAYYAGVDVGLTDFVRAAVGARFEEGVQKVDTFAFPANAADSGLLETRIGEDYVLPALTLTWTFADNLQLRTGYSQSIARPQFRELAFAEFFNTDTDQRFQGNPFLVNTEIESYDARLEYYFGRDQFVTVGAFYKVLENPVEEYIIPIGDGLNTSFINAPEATLTGAEFEFEKSFDFSGRWDTPFFNDREWFIKTNYTYIQSEVTADGTVTIAQGAFGRPTAIELNAAGFVEDGRALQGQSEHLFNLQVGFETFDGRARGALLYNYTGERSRAVANLSDNLPEITEQLPASLDFVYSRTLDLGGNDWDFGFSVRNILGENYEATQSAGGVELPVDTYDIGTSLSLSVSRTW</sequence>
<comment type="caution">
    <text evidence="9">The sequence shown here is derived from an EMBL/GenBank/DDBJ whole genome shotgun (WGS) entry which is preliminary data.</text>
</comment>
<evidence type="ECO:0000256" key="5">
    <source>
        <dbReference type="SAM" id="MobiDB-lite"/>
    </source>
</evidence>
<evidence type="ECO:0000259" key="7">
    <source>
        <dbReference type="Pfam" id="PF00593"/>
    </source>
</evidence>
<dbReference type="Pfam" id="PF00593">
    <property type="entry name" value="TonB_dep_Rec_b-barrel"/>
    <property type="match status" value="1"/>
</dbReference>
<keyword evidence="3" id="KW-0998">Cell outer membrane</keyword>
<dbReference type="PANTHER" id="PTHR40980">
    <property type="entry name" value="PLUG DOMAIN-CONTAINING PROTEIN"/>
    <property type="match status" value="1"/>
</dbReference>
<dbReference type="EMBL" id="RBIM01000005">
    <property type="protein sequence ID" value="RKQ96164.1"/>
    <property type="molecule type" value="Genomic_DNA"/>
</dbReference>
<feature type="domain" description="TonB-dependent receptor-like beta-barrel" evidence="7">
    <location>
        <begin position="398"/>
        <end position="856"/>
    </location>
</feature>
<dbReference type="GO" id="GO:0009279">
    <property type="term" value="C:cell outer membrane"/>
    <property type="evidence" value="ECO:0007669"/>
    <property type="project" value="UniProtKB-SubCell"/>
</dbReference>
<proteinExistence type="inferred from homology"/>
<feature type="signal peptide" evidence="6">
    <location>
        <begin position="1"/>
        <end position="29"/>
    </location>
</feature>
<feature type="region of interest" description="Disordered" evidence="5">
    <location>
        <begin position="278"/>
        <end position="308"/>
    </location>
</feature>
<gene>
    <name evidence="9" type="ORF">C7435_2416</name>
</gene>
<dbReference type="InterPro" id="IPR012910">
    <property type="entry name" value="Plug_dom"/>
</dbReference>
<protein>
    <submittedName>
        <fullName evidence="9">Outer membrane receptor protein involved in Fe transport</fullName>
    </submittedName>
</protein>
<name>A0A495D353_9PROT</name>
<keyword evidence="2 4" id="KW-0472">Membrane</keyword>
<dbReference type="Gene3D" id="2.170.130.10">
    <property type="entry name" value="TonB-dependent receptor, plug domain"/>
    <property type="match status" value="1"/>
</dbReference>
<evidence type="ECO:0000256" key="6">
    <source>
        <dbReference type="SAM" id="SignalP"/>
    </source>
</evidence>
<dbReference type="Gene3D" id="2.40.170.20">
    <property type="entry name" value="TonB-dependent receptor, beta-barrel domain"/>
    <property type="match status" value="1"/>
</dbReference>
<accession>A0A495D353</accession>
<dbReference type="InterPro" id="IPR036942">
    <property type="entry name" value="Beta-barrel_TonB_sf"/>
</dbReference>
<evidence type="ECO:0000256" key="1">
    <source>
        <dbReference type="ARBA" id="ARBA00004442"/>
    </source>
</evidence>
<feature type="chain" id="PRO_5019741133" evidence="6">
    <location>
        <begin position="30"/>
        <end position="892"/>
    </location>
</feature>
<dbReference type="Proteomes" id="UP000273675">
    <property type="component" value="Unassembled WGS sequence"/>
</dbReference>
<dbReference type="InterPro" id="IPR000531">
    <property type="entry name" value="Beta-barrel_TonB"/>
</dbReference>
<evidence type="ECO:0000259" key="8">
    <source>
        <dbReference type="Pfam" id="PF07715"/>
    </source>
</evidence>
<dbReference type="SUPFAM" id="SSF56935">
    <property type="entry name" value="Porins"/>
    <property type="match status" value="1"/>
</dbReference>
<keyword evidence="4" id="KW-0798">TonB box</keyword>